<dbReference type="PROSITE" id="PS00600">
    <property type="entry name" value="AA_TRANSFER_CLASS_3"/>
    <property type="match status" value="1"/>
</dbReference>
<evidence type="ECO:0000256" key="1">
    <source>
        <dbReference type="ARBA" id="ARBA00008954"/>
    </source>
</evidence>
<accession>A0A1U9R2X3</accession>
<name>A0A1U9R2X3_STRNV</name>
<dbReference type="KEGG" id="snw:BBN63_34005"/>
<dbReference type="InterPro" id="IPR002575">
    <property type="entry name" value="Aminoglycoside_PTrfase"/>
</dbReference>
<dbReference type="PANTHER" id="PTHR45688:SF13">
    <property type="entry name" value="ALANINE--GLYOXYLATE AMINOTRANSFERASE 2-LIKE"/>
    <property type="match status" value="1"/>
</dbReference>
<keyword evidence="4" id="KW-0808">Transferase</keyword>
<evidence type="ECO:0000313" key="5">
    <source>
        <dbReference type="Proteomes" id="UP000189677"/>
    </source>
</evidence>
<keyword evidence="4" id="KW-0032">Aminotransferase</keyword>
<dbReference type="InterPro" id="IPR015422">
    <property type="entry name" value="PyrdxlP-dep_Trfase_small"/>
</dbReference>
<organism evidence="4 5">
    <name type="scientific">Streptomyces niveus</name>
    <name type="common">Streptomyces spheroides</name>
    <dbReference type="NCBI Taxonomy" id="193462"/>
    <lineage>
        <taxon>Bacteria</taxon>
        <taxon>Bacillati</taxon>
        <taxon>Actinomycetota</taxon>
        <taxon>Actinomycetes</taxon>
        <taxon>Kitasatosporales</taxon>
        <taxon>Streptomycetaceae</taxon>
        <taxon>Streptomyces</taxon>
    </lineage>
</organism>
<protein>
    <submittedName>
        <fullName evidence="4">4-aminobutyrate aminotransferase</fullName>
    </submittedName>
</protein>
<dbReference type="InterPro" id="IPR011009">
    <property type="entry name" value="Kinase-like_dom_sf"/>
</dbReference>
<proteinExistence type="inferred from homology"/>
<keyword evidence="5" id="KW-1185">Reference proteome</keyword>
<dbReference type="GO" id="GO:0008483">
    <property type="term" value="F:transaminase activity"/>
    <property type="evidence" value="ECO:0007669"/>
    <property type="project" value="UniProtKB-KW"/>
</dbReference>
<dbReference type="SUPFAM" id="SSF53383">
    <property type="entry name" value="PLP-dependent transferases"/>
    <property type="match status" value="1"/>
</dbReference>
<dbReference type="Pfam" id="PF00202">
    <property type="entry name" value="Aminotran_3"/>
    <property type="match status" value="1"/>
</dbReference>
<dbReference type="OrthoDB" id="9801834at2"/>
<evidence type="ECO:0000256" key="2">
    <source>
        <dbReference type="ARBA" id="ARBA00022898"/>
    </source>
</evidence>
<dbReference type="Proteomes" id="UP000189677">
    <property type="component" value="Chromosome"/>
</dbReference>
<dbReference type="Gene3D" id="3.40.640.10">
    <property type="entry name" value="Type I PLP-dependent aspartate aminotransferase-like (Major domain)"/>
    <property type="match status" value="1"/>
</dbReference>
<reference evidence="4 5" key="1">
    <citation type="submission" date="2016-11" db="EMBL/GenBank/DDBJ databases">
        <title>Complete genome sequence of Streptomyces niveus SCSIO 3406.</title>
        <authorList>
            <person name="Zhu Q."/>
            <person name="Cheng W."/>
            <person name="Song Y."/>
            <person name="Li Q."/>
            <person name="Ju J."/>
        </authorList>
    </citation>
    <scope>NUCLEOTIDE SEQUENCE [LARGE SCALE GENOMIC DNA]</scope>
    <source>
        <strain evidence="4 5">SCSIO 3406</strain>
    </source>
</reference>
<dbReference type="EMBL" id="CP018047">
    <property type="protein sequence ID" value="AQU70441.1"/>
    <property type="molecule type" value="Genomic_DNA"/>
</dbReference>
<dbReference type="InterPro" id="IPR049704">
    <property type="entry name" value="Aminotrans_3_PPA_site"/>
</dbReference>
<dbReference type="AlphaFoldDB" id="A0A1U9R2X3"/>
<comment type="similarity">
    <text evidence="1">Belongs to the class-III pyridoxal-phosphate-dependent aminotransferase family.</text>
</comment>
<gene>
    <name evidence="4" type="ORF">BBN63_34005</name>
</gene>
<dbReference type="InterPro" id="IPR015421">
    <property type="entry name" value="PyrdxlP-dep_Trfase_major"/>
</dbReference>
<dbReference type="CDD" id="cd00610">
    <property type="entry name" value="OAT_like"/>
    <property type="match status" value="1"/>
</dbReference>
<dbReference type="NCBIfam" id="NF004800">
    <property type="entry name" value="PRK06149.1"/>
    <property type="match status" value="1"/>
</dbReference>
<sequence>MGFSAADWRVPAMVAVDDTTVAAVLSERFGVRGTVRDLGSQQDRNYRVRTESGGDHVLKMANPVSDPATLLAQVTAAEHLAAADPALRLPRARAGVDGDFVQRITVGGVALHCRLFDYVPGEPIMDSRYLAPRVVARLGELAGCTTASLAGLDMPDTDRPRLWDLRNAADVVEALAPFMTDTARAERVMREARAAHARLRSVEARLPVQVIHGDLTDNNVVCEPGPDGRPMPVGVIDFGDLGHGWAVAELAVTCASVLHHHGSTPASVLPAVRAFHAVRPLAGPELDALWPLIVLRTAVLVVSGQYDVLQDPGNEYAETALEREWAMFEAAVSVPTEVMTAQLRSAVGHLAPPGPPAAVHPLLPDLVGGVETLDLSVSSTALHEGRWLASDAEDVLAARALERNGTAVRTRHGEYRLTRSRPGEPDAATLALGTELRVAVPTAVRAPWAGSLVRHSPDGVTLRTEDGWTLVLDGIDVGPDADAEGANAGVIASNRTVQAGAPLGTVVPRPDGSAAHLQLSRLADRPAPRTVPPELADGWLAVCPDPAALFEPAAPDVPAAPAVPAVPAVRTEPGTTAASLLERRERSFAAVQEHYFDSPPRIERGWREHLVDTEGRCYLDMLNNVTILGHGHPGLSEAVHQQWQRLNTNSRFHYESVVSLSERLAALLPDGLDTVFLVNSGSEAVDLALRLAWAAAGRQDVVAVGEAYHGWTYASDAVSTSVADNPGALASRPDWVHVLPAPNAYRGSHRGPDAERYGPLAADSIRELARSGRPPAAFICEPYYGNAGGMALPDGYLRQVYEATRAAGGLCVADEVQVGYGRLGSHFWGFEQQGVVPDIVTVAKAMGNGHPLGAVITSKEIADTYRSQGYFFSSAGGSPVSSVVGLTVLDALRDEGLQENARIVGGHLRDRLLELADRHPLIGAVHGTGLYLGVEFVRDRATLEPAAEETAAICERLRELGVVVQPTSDRLCVLKIKPPLCLTRESADRFAAVLDDTLTHGW</sequence>
<dbReference type="RefSeq" id="WP_078079138.1">
    <property type="nucleotide sequence ID" value="NZ_CP018047.1"/>
</dbReference>
<dbReference type="Gene3D" id="3.90.1200.10">
    <property type="match status" value="1"/>
</dbReference>
<keyword evidence="2" id="KW-0663">Pyridoxal phosphate</keyword>
<dbReference type="InterPro" id="IPR015424">
    <property type="entry name" value="PyrdxlP-dep_Trfase"/>
</dbReference>
<dbReference type="PANTHER" id="PTHR45688">
    <property type="match status" value="1"/>
</dbReference>
<dbReference type="Pfam" id="PF01636">
    <property type="entry name" value="APH"/>
    <property type="match status" value="1"/>
</dbReference>
<dbReference type="SUPFAM" id="SSF56112">
    <property type="entry name" value="Protein kinase-like (PK-like)"/>
    <property type="match status" value="1"/>
</dbReference>
<dbReference type="GO" id="GO:0030170">
    <property type="term" value="F:pyridoxal phosphate binding"/>
    <property type="evidence" value="ECO:0007669"/>
    <property type="project" value="InterPro"/>
</dbReference>
<evidence type="ECO:0000313" key="4">
    <source>
        <dbReference type="EMBL" id="AQU70441.1"/>
    </source>
</evidence>
<evidence type="ECO:0000259" key="3">
    <source>
        <dbReference type="Pfam" id="PF01636"/>
    </source>
</evidence>
<dbReference type="InterPro" id="IPR005814">
    <property type="entry name" value="Aminotrans_3"/>
</dbReference>
<feature type="domain" description="Aminoglycoside phosphotransferase" evidence="3">
    <location>
        <begin position="38"/>
        <end position="256"/>
    </location>
</feature>
<dbReference type="Gene3D" id="3.90.1150.10">
    <property type="entry name" value="Aspartate Aminotransferase, domain 1"/>
    <property type="match status" value="1"/>
</dbReference>